<accession>A0ABR2B0P4</accession>
<name>A0ABR2B0P4_9ROSI</name>
<evidence type="ECO:0000313" key="2">
    <source>
        <dbReference type="EMBL" id="KAK8500255.1"/>
    </source>
</evidence>
<evidence type="ECO:0000256" key="1">
    <source>
        <dbReference type="SAM" id="MobiDB-lite"/>
    </source>
</evidence>
<sequence length="114" mass="12103">MKLQNHDATLKSLETQVGQISQILNTRPIGGFPSDTEVAKGATHEKCKAIATRSGRVLKPTINQKGTTANPSTATDALAEVDEPAETGEDHNDPHNTNKGESSAESAHTMTEKP</sequence>
<feature type="region of interest" description="Disordered" evidence="1">
    <location>
        <begin position="62"/>
        <end position="114"/>
    </location>
</feature>
<protein>
    <submittedName>
        <fullName evidence="2">Uncharacterized protein</fullName>
    </submittedName>
</protein>
<dbReference type="EMBL" id="JBBPBM010000221">
    <property type="protein sequence ID" value="KAK8500255.1"/>
    <property type="molecule type" value="Genomic_DNA"/>
</dbReference>
<evidence type="ECO:0000313" key="3">
    <source>
        <dbReference type="Proteomes" id="UP001472677"/>
    </source>
</evidence>
<comment type="caution">
    <text evidence="2">The sequence shown here is derived from an EMBL/GenBank/DDBJ whole genome shotgun (WGS) entry which is preliminary data.</text>
</comment>
<reference evidence="2 3" key="1">
    <citation type="journal article" date="2024" name="G3 (Bethesda)">
        <title>Genome assembly of Hibiscus sabdariffa L. provides insights into metabolisms of medicinal natural products.</title>
        <authorList>
            <person name="Kim T."/>
        </authorList>
    </citation>
    <scope>NUCLEOTIDE SEQUENCE [LARGE SCALE GENOMIC DNA]</scope>
    <source>
        <strain evidence="2">TK-2024</strain>
        <tissue evidence="2">Old leaves</tissue>
    </source>
</reference>
<feature type="compositionally biased region" description="Polar residues" evidence="1">
    <location>
        <begin position="62"/>
        <end position="75"/>
    </location>
</feature>
<keyword evidence="3" id="KW-1185">Reference proteome</keyword>
<organism evidence="2 3">
    <name type="scientific">Hibiscus sabdariffa</name>
    <name type="common">roselle</name>
    <dbReference type="NCBI Taxonomy" id="183260"/>
    <lineage>
        <taxon>Eukaryota</taxon>
        <taxon>Viridiplantae</taxon>
        <taxon>Streptophyta</taxon>
        <taxon>Embryophyta</taxon>
        <taxon>Tracheophyta</taxon>
        <taxon>Spermatophyta</taxon>
        <taxon>Magnoliopsida</taxon>
        <taxon>eudicotyledons</taxon>
        <taxon>Gunneridae</taxon>
        <taxon>Pentapetalae</taxon>
        <taxon>rosids</taxon>
        <taxon>malvids</taxon>
        <taxon>Malvales</taxon>
        <taxon>Malvaceae</taxon>
        <taxon>Malvoideae</taxon>
        <taxon>Hibiscus</taxon>
    </lineage>
</organism>
<proteinExistence type="predicted"/>
<gene>
    <name evidence="2" type="ORF">V6N12_029972</name>
</gene>
<feature type="compositionally biased region" description="Basic and acidic residues" evidence="1">
    <location>
        <begin position="88"/>
        <end position="98"/>
    </location>
</feature>
<feature type="compositionally biased region" description="Polar residues" evidence="1">
    <location>
        <begin position="99"/>
        <end position="114"/>
    </location>
</feature>
<dbReference type="Proteomes" id="UP001472677">
    <property type="component" value="Unassembled WGS sequence"/>
</dbReference>